<protein>
    <recommendedName>
        <fullName evidence="1">BTB domain-containing protein</fullName>
    </recommendedName>
</protein>
<reference evidence="2 3" key="1">
    <citation type="journal article" date="2016" name="Mol. Biol. Evol.">
        <title>Comparative Genomics of Early-Diverging Mushroom-Forming Fungi Provides Insights into the Origins of Lignocellulose Decay Capabilities.</title>
        <authorList>
            <person name="Nagy L.G."/>
            <person name="Riley R."/>
            <person name="Tritt A."/>
            <person name="Adam C."/>
            <person name="Daum C."/>
            <person name="Floudas D."/>
            <person name="Sun H."/>
            <person name="Yadav J.S."/>
            <person name="Pangilinan J."/>
            <person name="Larsson K.H."/>
            <person name="Matsuura K."/>
            <person name="Barry K."/>
            <person name="Labutti K."/>
            <person name="Kuo R."/>
            <person name="Ohm R.A."/>
            <person name="Bhattacharya S.S."/>
            <person name="Shirouzu T."/>
            <person name="Yoshinaga Y."/>
            <person name="Martin F.M."/>
            <person name="Grigoriev I.V."/>
            <person name="Hibbett D.S."/>
        </authorList>
    </citation>
    <scope>NUCLEOTIDE SEQUENCE [LARGE SCALE GENOMIC DNA]</scope>
    <source>
        <strain evidence="2 3">HHB10207 ss-3</strain>
    </source>
</reference>
<dbReference type="AlphaFoldDB" id="A0A165XUC8"/>
<dbReference type="Pfam" id="PF00651">
    <property type="entry name" value="BTB"/>
    <property type="match status" value="1"/>
</dbReference>
<keyword evidence="3" id="KW-1185">Reference proteome</keyword>
<evidence type="ECO:0000259" key="1">
    <source>
        <dbReference type="PROSITE" id="PS50097"/>
    </source>
</evidence>
<dbReference type="Proteomes" id="UP000076798">
    <property type="component" value="Unassembled WGS sequence"/>
</dbReference>
<name>A0A165XUC8_9AGAM</name>
<dbReference type="OrthoDB" id="71307at2759"/>
<evidence type="ECO:0000313" key="3">
    <source>
        <dbReference type="Proteomes" id="UP000076798"/>
    </source>
</evidence>
<proteinExistence type="predicted"/>
<dbReference type="InterPro" id="IPR000210">
    <property type="entry name" value="BTB/POZ_dom"/>
</dbReference>
<dbReference type="SUPFAM" id="SSF54695">
    <property type="entry name" value="POZ domain"/>
    <property type="match status" value="1"/>
</dbReference>
<dbReference type="EMBL" id="KV428318">
    <property type="protein sequence ID" value="KZT32560.1"/>
    <property type="molecule type" value="Genomic_DNA"/>
</dbReference>
<dbReference type="SMART" id="SM00225">
    <property type="entry name" value="BTB"/>
    <property type="match status" value="1"/>
</dbReference>
<feature type="domain" description="BTB" evidence="1">
    <location>
        <begin position="21"/>
        <end position="84"/>
    </location>
</feature>
<dbReference type="Gene3D" id="3.30.710.10">
    <property type="entry name" value="Potassium Channel Kv1.1, Chain A"/>
    <property type="match status" value="1"/>
</dbReference>
<dbReference type="PROSITE" id="PS50097">
    <property type="entry name" value="BTB"/>
    <property type="match status" value="1"/>
</dbReference>
<accession>A0A165XUC8</accession>
<organism evidence="2 3">
    <name type="scientific">Sistotremastrum suecicum HHB10207 ss-3</name>
    <dbReference type="NCBI Taxonomy" id="1314776"/>
    <lineage>
        <taxon>Eukaryota</taxon>
        <taxon>Fungi</taxon>
        <taxon>Dikarya</taxon>
        <taxon>Basidiomycota</taxon>
        <taxon>Agaricomycotina</taxon>
        <taxon>Agaricomycetes</taxon>
        <taxon>Sistotremastrales</taxon>
        <taxon>Sistotremastraceae</taxon>
        <taxon>Sistotremastrum</taxon>
    </lineage>
</organism>
<dbReference type="InterPro" id="IPR011333">
    <property type="entry name" value="SKP1/BTB/POZ_sf"/>
</dbReference>
<evidence type="ECO:0000313" key="2">
    <source>
        <dbReference type="EMBL" id="KZT32560.1"/>
    </source>
</evidence>
<sequence length="335" mass="38747">MSSTASNHPEKSSSAFRFPDADLIIRSNDNVNFRVHKSIMRLSSSVLHDTLTLGDLTTLSTPSTPIVDVSEPSNLIDAMLRYIYPLPRHPLEDLRHIRRLLELGDKYDIQNIATAIEDLLLGNTITELYPTQFFALTKKFQLTRLRAFVETILVKKPFALLDEPQGPDEIDHITAEDIRRVEFYRRRRISSARQHFDLEGRTGLPMCECRTRQIIVDDYDDYQSEAERRKICQAWRTLTKICCEALDKDPTLDVTAKSLRELAVENSSCQDARKNLFHAYDVYVQHAQDQIKRIPWTFPLAYAEHQKLIRCRTNDGASIKFRFPRNSSGGRFKPY</sequence>
<gene>
    <name evidence="2" type="ORF">SISSUDRAFT_1133096</name>
</gene>
<dbReference type="STRING" id="1314776.A0A165XUC8"/>